<feature type="compositionally biased region" description="Polar residues" evidence="1">
    <location>
        <begin position="68"/>
        <end position="79"/>
    </location>
</feature>
<protein>
    <recommendedName>
        <fullName evidence="4">Myb-like domain-containing protein</fullName>
    </recommendedName>
</protein>
<feature type="region of interest" description="Disordered" evidence="1">
    <location>
        <begin position="63"/>
        <end position="151"/>
    </location>
</feature>
<accession>A0A2J6SJD9</accession>
<dbReference type="EMBL" id="KZ613913">
    <property type="protein sequence ID" value="PMD50877.1"/>
    <property type="molecule type" value="Genomic_DNA"/>
</dbReference>
<organism evidence="2 3">
    <name type="scientific">Hyaloscypha bicolor E</name>
    <dbReference type="NCBI Taxonomy" id="1095630"/>
    <lineage>
        <taxon>Eukaryota</taxon>
        <taxon>Fungi</taxon>
        <taxon>Dikarya</taxon>
        <taxon>Ascomycota</taxon>
        <taxon>Pezizomycotina</taxon>
        <taxon>Leotiomycetes</taxon>
        <taxon>Helotiales</taxon>
        <taxon>Hyaloscyphaceae</taxon>
        <taxon>Hyaloscypha</taxon>
        <taxon>Hyaloscypha bicolor</taxon>
    </lineage>
</organism>
<dbReference type="GeneID" id="36592295"/>
<feature type="compositionally biased region" description="Low complexity" evidence="1">
    <location>
        <begin position="80"/>
        <end position="92"/>
    </location>
</feature>
<evidence type="ECO:0000256" key="1">
    <source>
        <dbReference type="SAM" id="MobiDB-lite"/>
    </source>
</evidence>
<name>A0A2J6SJD9_9HELO</name>
<dbReference type="InParanoid" id="A0A2J6SJD9"/>
<reference evidence="2 3" key="1">
    <citation type="submission" date="2016-04" db="EMBL/GenBank/DDBJ databases">
        <title>A degradative enzymes factory behind the ericoid mycorrhizal symbiosis.</title>
        <authorList>
            <consortium name="DOE Joint Genome Institute"/>
            <person name="Martino E."/>
            <person name="Morin E."/>
            <person name="Grelet G."/>
            <person name="Kuo A."/>
            <person name="Kohler A."/>
            <person name="Daghino S."/>
            <person name="Barry K."/>
            <person name="Choi C."/>
            <person name="Cichocki N."/>
            <person name="Clum A."/>
            <person name="Copeland A."/>
            <person name="Hainaut M."/>
            <person name="Haridas S."/>
            <person name="Labutti K."/>
            <person name="Lindquist E."/>
            <person name="Lipzen A."/>
            <person name="Khouja H.-R."/>
            <person name="Murat C."/>
            <person name="Ohm R."/>
            <person name="Olson A."/>
            <person name="Spatafora J."/>
            <person name="Veneault-Fourrey C."/>
            <person name="Henrissat B."/>
            <person name="Grigoriev I."/>
            <person name="Martin F."/>
            <person name="Perotto S."/>
        </authorList>
    </citation>
    <scope>NUCLEOTIDE SEQUENCE [LARGE SCALE GENOMIC DNA]</scope>
    <source>
        <strain evidence="2 3">E</strain>
    </source>
</reference>
<dbReference type="RefSeq" id="XP_024727781.1">
    <property type="nucleotide sequence ID" value="XM_024884218.1"/>
</dbReference>
<evidence type="ECO:0000313" key="3">
    <source>
        <dbReference type="Proteomes" id="UP000235371"/>
    </source>
</evidence>
<dbReference type="OrthoDB" id="10563386at2759"/>
<gene>
    <name evidence="2" type="ORF">K444DRAFT_638180</name>
</gene>
<evidence type="ECO:0008006" key="4">
    <source>
        <dbReference type="Google" id="ProtNLM"/>
    </source>
</evidence>
<dbReference type="AlphaFoldDB" id="A0A2J6SJD9"/>
<feature type="compositionally biased region" description="Acidic residues" evidence="1">
    <location>
        <begin position="121"/>
        <end position="151"/>
    </location>
</feature>
<evidence type="ECO:0000313" key="2">
    <source>
        <dbReference type="EMBL" id="PMD50877.1"/>
    </source>
</evidence>
<dbReference type="Proteomes" id="UP000235371">
    <property type="component" value="Unassembled WGS sequence"/>
</dbReference>
<proteinExistence type="predicted"/>
<keyword evidence="3" id="KW-1185">Reference proteome</keyword>
<sequence>MKMVSSSGKWSATEDNSLMLQMIHLGHSGKPINADSVHIGGRTHAAKKHCIRDMKKLAAAEFAKASVTGGQAASQSASYPATPSKATKAAAPRVKTPKAPTPSKGKPYKSPASKKRKVVEESDEESEAFSVADDNDDTEATTEIADDPDDE</sequence>